<evidence type="ECO:0000313" key="1">
    <source>
        <dbReference type="EMBL" id="KAF4610271.1"/>
    </source>
</evidence>
<name>A0A8H4VHI8_9AGAR</name>
<dbReference type="Proteomes" id="UP000521872">
    <property type="component" value="Unassembled WGS sequence"/>
</dbReference>
<sequence>MANISSSHGPRLAPELIDTIIDYNHADTQTLASCALVAKEWVPSTRYHLFSNVEISHENAREFIDLLESPQCTFATAVKGLAINFVPGAQRWFSELSRCLSDNGQVHITSIRVQGTTNTNTVIRQEVFNALQTYFNDIRTLEFGPVIIDSFALFSTFLCAFPALETLSCSSIFKVNDQSPDTQFRAPLRRVHLESPSMIVVLEFLLRHGVLPSIITLSLSYITRRSYNTLSQYLAIRNDCLESLTITLNVNFSGASMEDFMGAVDLSSLHVLRDLQITTNPSMTPNQAYELLARISSVHLRQLEISVGLVQGIARLDIFLASERFASLKKIRIVGSDWATIRQALPRCDMKNMLEQS</sequence>
<reference evidence="1 2" key="1">
    <citation type="submission" date="2019-12" db="EMBL/GenBank/DDBJ databases">
        <authorList>
            <person name="Floudas D."/>
            <person name="Bentzer J."/>
            <person name="Ahren D."/>
            <person name="Johansson T."/>
            <person name="Persson P."/>
            <person name="Tunlid A."/>
        </authorList>
    </citation>
    <scope>NUCLEOTIDE SEQUENCE [LARGE SCALE GENOMIC DNA]</scope>
    <source>
        <strain evidence="1 2">CBS 102.39</strain>
    </source>
</reference>
<accession>A0A8H4VHI8</accession>
<dbReference type="EMBL" id="JAACJL010000059">
    <property type="protein sequence ID" value="KAF4610271.1"/>
    <property type="molecule type" value="Genomic_DNA"/>
</dbReference>
<dbReference type="AlphaFoldDB" id="A0A8H4VHI8"/>
<evidence type="ECO:0000313" key="2">
    <source>
        <dbReference type="Proteomes" id="UP000521872"/>
    </source>
</evidence>
<gene>
    <name evidence="1" type="ORF">D9613_010535</name>
</gene>
<keyword evidence="2" id="KW-1185">Reference proteome</keyword>
<proteinExistence type="predicted"/>
<dbReference type="SUPFAM" id="SSF52047">
    <property type="entry name" value="RNI-like"/>
    <property type="match status" value="1"/>
</dbReference>
<organism evidence="1 2">
    <name type="scientific">Agrocybe pediades</name>
    <dbReference type="NCBI Taxonomy" id="84607"/>
    <lineage>
        <taxon>Eukaryota</taxon>
        <taxon>Fungi</taxon>
        <taxon>Dikarya</taxon>
        <taxon>Basidiomycota</taxon>
        <taxon>Agaricomycotina</taxon>
        <taxon>Agaricomycetes</taxon>
        <taxon>Agaricomycetidae</taxon>
        <taxon>Agaricales</taxon>
        <taxon>Agaricineae</taxon>
        <taxon>Strophariaceae</taxon>
        <taxon>Agrocybe</taxon>
    </lineage>
</organism>
<protein>
    <submittedName>
        <fullName evidence="1">Uncharacterized protein</fullName>
    </submittedName>
</protein>
<comment type="caution">
    <text evidence="1">The sequence shown here is derived from an EMBL/GenBank/DDBJ whole genome shotgun (WGS) entry which is preliminary data.</text>
</comment>